<feature type="transmembrane region" description="Helical" evidence="1">
    <location>
        <begin position="340"/>
        <end position="360"/>
    </location>
</feature>
<keyword evidence="1" id="KW-0812">Transmembrane</keyword>
<evidence type="ECO:0000256" key="1">
    <source>
        <dbReference type="SAM" id="Phobius"/>
    </source>
</evidence>
<dbReference type="Pfam" id="PF03806">
    <property type="entry name" value="ABG_transport"/>
    <property type="match status" value="1"/>
</dbReference>
<evidence type="ECO:0000313" key="3">
    <source>
        <dbReference type="Proteomes" id="UP000257045"/>
    </source>
</evidence>
<dbReference type="AlphaFoldDB" id="A0A3D8J263"/>
<feature type="transmembrane region" description="Helical" evidence="1">
    <location>
        <begin position="86"/>
        <end position="108"/>
    </location>
</feature>
<feature type="transmembrane region" description="Helical" evidence="1">
    <location>
        <begin position="162"/>
        <end position="182"/>
    </location>
</feature>
<keyword evidence="1" id="KW-0472">Membrane</keyword>
<feature type="transmembrane region" description="Helical" evidence="1">
    <location>
        <begin position="20"/>
        <end position="41"/>
    </location>
</feature>
<feature type="transmembrane region" description="Helical" evidence="1">
    <location>
        <begin position="209"/>
        <end position="227"/>
    </location>
</feature>
<feature type="transmembrane region" description="Helical" evidence="1">
    <location>
        <begin position="138"/>
        <end position="155"/>
    </location>
</feature>
<dbReference type="PANTHER" id="PTHR30282">
    <property type="entry name" value="P-AMINOBENZOYL GLUTAMATE TRANSPORTER"/>
    <property type="match status" value="1"/>
</dbReference>
<feature type="transmembrane region" description="Helical" evidence="1">
    <location>
        <begin position="260"/>
        <end position="280"/>
    </location>
</feature>
<proteinExistence type="predicted"/>
<feature type="transmembrane region" description="Helical" evidence="1">
    <location>
        <begin position="409"/>
        <end position="427"/>
    </location>
</feature>
<dbReference type="GO" id="GO:0015558">
    <property type="term" value="F:secondary active p-aminobenzoyl-glutamate transmembrane transporter activity"/>
    <property type="evidence" value="ECO:0007669"/>
    <property type="project" value="InterPro"/>
</dbReference>
<dbReference type="GO" id="GO:1902604">
    <property type="term" value="P:p-aminobenzoyl-glutamate transmembrane transport"/>
    <property type="evidence" value="ECO:0007669"/>
    <property type="project" value="InterPro"/>
</dbReference>
<feature type="transmembrane region" description="Helical" evidence="1">
    <location>
        <begin position="300"/>
        <end position="319"/>
    </location>
</feature>
<dbReference type="RefSeq" id="WP_115569433.1">
    <property type="nucleotide sequence ID" value="NZ_NXLV01000005.1"/>
</dbReference>
<feature type="transmembrane region" description="Helical" evidence="1">
    <location>
        <begin position="380"/>
        <end position="402"/>
    </location>
</feature>
<protein>
    <submittedName>
        <fullName evidence="2">Aminobenzoyl-glutamate transporter</fullName>
    </submittedName>
</protein>
<dbReference type="OrthoDB" id="3314392at2"/>
<dbReference type="InterPro" id="IPR004697">
    <property type="entry name" value="AbgT"/>
</dbReference>
<organism evidence="2 3">
    <name type="scientific">Helicobacter brantae</name>
    <dbReference type="NCBI Taxonomy" id="375927"/>
    <lineage>
        <taxon>Bacteria</taxon>
        <taxon>Pseudomonadati</taxon>
        <taxon>Campylobacterota</taxon>
        <taxon>Epsilonproteobacteria</taxon>
        <taxon>Campylobacterales</taxon>
        <taxon>Helicobacteraceae</taxon>
        <taxon>Helicobacter</taxon>
    </lineage>
</organism>
<evidence type="ECO:0000313" key="2">
    <source>
        <dbReference type="EMBL" id="RDU70944.1"/>
    </source>
</evidence>
<dbReference type="EMBL" id="NXLV01000005">
    <property type="protein sequence ID" value="RDU70944.1"/>
    <property type="molecule type" value="Genomic_DNA"/>
</dbReference>
<feature type="transmembrane region" description="Helical" evidence="1">
    <location>
        <begin position="470"/>
        <end position="495"/>
    </location>
</feature>
<keyword evidence="1" id="KW-1133">Transmembrane helix</keyword>
<dbReference type="PANTHER" id="PTHR30282:SF1">
    <property type="entry name" value="ABGT FAMILY TRANSPORTER"/>
    <property type="match status" value="1"/>
</dbReference>
<accession>A0A3D8J263</accession>
<gene>
    <name evidence="2" type="ORF">CQA58_03980</name>
</gene>
<feature type="transmembrane region" description="Helical" evidence="1">
    <location>
        <begin position="115"/>
        <end position="132"/>
    </location>
</feature>
<feature type="transmembrane region" description="Helical" evidence="1">
    <location>
        <begin position="439"/>
        <end position="458"/>
    </location>
</feature>
<comment type="caution">
    <text evidence="2">The sequence shown here is derived from an EMBL/GenBank/DDBJ whole genome shotgun (WGS) entry which is preliminary data.</text>
</comment>
<keyword evidence="3" id="KW-1185">Reference proteome</keyword>
<sequence length="510" mass="55287">MKIASFLKSVERIGNKLPDITTLFLYALILIMLLSFSLSYVDFHYYLVGADGSQGEKIAIKNYLALSNFLELVVASTKNFINFPPLAVTLVVALGIGVAESSGFLRVLLSKLASLTPKAFVVPMVLLLSVASHIVGDGAYVFLMPIAAVLFLSAGRHPVAGIATAFAGLAGGFSASFTPSIIDPIMQEFTEKASHILDKSVEVNVLCNYFVSLGGIVGVVLSCWYVCEKIVEPFLQKNLPIDSSFDDESFMSVSAQENKAFWYAMLSVIALSVVLVVLAYPSDSLLRGKSGILTSRDAVMMKALVPLMFLYFALPGFIYGKLIGAFPTFKEVFSAMTDSLKPLVGFITFCFVCGQFLYVFNHSNISKLIALSGADLLKSMGMPSGITILGLIILTAILNLFITSATSKWAVLAPIFVPMLMLLGISPELTQAAFRVSDSAINVVTPLFAFYPLIISYCQRYCSQTGVGTLSSIMLPFSIALLLALTVTLYLFWWLGIPLGFESSYTYIRG</sequence>
<reference evidence="2 3" key="1">
    <citation type="submission" date="2018-04" db="EMBL/GenBank/DDBJ databases">
        <title>Novel Campyloabacter and Helicobacter Species and Strains.</title>
        <authorList>
            <person name="Mannion A.J."/>
            <person name="Shen Z."/>
            <person name="Fox J.G."/>
        </authorList>
    </citation>
    <scope>NUCLEOTIDE SEQUENCE [LARGE SCALE GENOMIC DNA]</scope>
    <source>
        <strain evidence="2 3">MIT 04-9366</strain>
    </source>
</reference>
<dbReference type="Proteomes" id="UP000257045">
    <property type="component" value="Unassembled WGS sequence"/>
</dbReference>
<name>A0A3D8J263_9HELI</name>